<comment type="similarity">
    <text evidence="1 7">Belongs to the ATG12 family.</text>
</comment>
<keyword evidence="7" id="KW-0472">Membrane</keyword>
<dbReference type="GO" id="GO:0034274">
    <property type="term" value="C:Atg12-Atg5-Atg16 complex"/>
    <property type="evidence" value="ECO:0007669"/>
    <property type="project" value="TreeGrafter"/>
</dbReference>
<dbReference type="GO" id="GO:0097352">
    <property type="term" value="P:autophagosome maturation"/>
    <property type="evidence" value="ECO:0007669"/>
    <property type="project" value="TreeGrafter"/>
</dbReference>
<protein>
    <recommendedName>
        <fullName evidence="3 7">Ubiquitin-like protein ATG12</fullName>
    </recommendedName>
</protein>
<dbReference type="GO" id="GO:0000422">
    <property type="term" value="P:autophagy of mitochondrion"/>
    <property type="evidence" value="ECO:0007669"/>
    <property type="project" value="TreeGrafter"/>
</dbReference>
<dbReference type="SUPFAM" id="SSF54236">
    <property type="entry name" value="Ubiquitin-like"/>
    <property type="match status" value="1"/>
</dbReference>
<dbReference type="EMBL" id="ML014131">
    <property type="protein sequence ID" value="RKP02956.1"/>
    <property type="molecule type" value="Genomic_DNA"/>
</dbReference>
<dbReference type="AlphaFoldDB" id="A0A4P9XC20"/>
<keyword evidence="5 7" id="KW-0833">Ubl conjugation pathway</keyword>
<sequence length="104" mass="11361">MPGSGTQTPIAGAEPAQKVVVRFIATGSAPILKQTYFKISASNRFDRVVKFLRDQLKCRPTDPLFLYVNSAFSPSADELVSNLFKCFGTNGQLIINYATTAVWG</sequence>
<evidence type="ECO:0000256" key="6">
    <source>
        <dbReference type="ARBA" id="ARBA00023006"/>
    </source>
</evidence>
<evidence type="ECO:0000256" key="7">
    <source>
        <dbReference type="RuleBase" id="RU361201"/>
    </source>
</evidence>
<dbReference type="GO" id="GO:0000045">
    <property type="term" value="P:autophagosome assembly"/>
    <property type="evidence" value="ECO:0007669"/>
    <property type="project" value="InterPro"/>
</dbReference>
<dbReference type="InterPro" id="IPR029071">
    <property type="entry name" value="Ubiquitin-like_domsf"/>
</dbReference>
<evidence type="ECO:0000256" key="3">
    <source>
        <dbReference type="ARBA" id="ARBA00015875"/>
    </source>
</evidence>
<evidence type="ECO:0000256" key="5">
    <source>
        <dbReference type="ARBA" id="ARBA00022786"/>
    </source>
</evidence>
<dbReference type="PANTHER" id="PTHR13385:SF0">
    <property type="entry name" value="UBIQUITIN-LIKE PROTEIN ATG12"/>
    <property type="match status" value="1"/>
</dbReference>
<comment type="function">
    <text evidence="7">Ubiquitin-like protein involved in cytoplasm to vacuole transport (Cvt), autophagy vesicles formation, mitophagy, and nucleophagy.</text>
</comment>
<dbReference type="GO" id="GO:0061723">
    <property type="term" value="P:glycophagy"/>
    <property type="evidence" value="ECO:0007669"/>
    <property type="project" value="TreeGrafter"/>
</dbReference>
<organism evidence="8 9">
    <name type="scientific">Caulochytrium protostelioides</name>
    <dbReference type="NCBI Taxonomy" id="1555241"/>
    <lineage>
        <taxon>Eukaryota</taxon>
        <taxon>Fungi</taxon>
        <taxon>Fungi incertae sedis</taxon>
        <taxon>Chytridiomycota</taxon>
        <taxon>Chytridiomycota incertae sedis</taxon>
        <taxon>Chytridiomycetes</taxon>
        <taxon>Caulochytriales</taxon>
        <taxon>Caulochytriaceae</taxon>
        <taxon>Caulochytrium</taxon>
    </lineage>
</organism>
<comment type="subcellular location">
    <subcellularLocation>
        <location evidence="7">Preautophagosomal structure membrane</location>
        <topology evidence="7">Peripheral membrane protein</topology>
    </subcellularLocation>
</comment>
<evidence type="ECO:0000313" key="9">
    <source>
        <dbReference type="Proteomes" id="UP000274922"/>
    </source>
</evidence>
<accession>A0A4P9XC20</accession>
<dbReference type="STRING" id="1555241.A0A4P9XC20"/>
<keyword evidence="6 7" id="KW-0072">Autophagy</keyword>
<keyword evidence="9" id="KW-1185">Reference proteome</keyword>
<dbReference type="GO" id="GO:0034727">
    <property type="term" value="P:piecemeal microautophagy of the nucleus"/>
    <property type="evidence" value="ECO:0007669"/>
    <property type="project" value="TreeGrafter"/>
</dbReference>
<dbReference type="GO" id="GO:0019776">
    <property type="term" value="F:Atg8-family ligase activity"/>
    <property type="evidence" value="ECO:0007669"/>
    <property type="project" value="TreeGrafter"/>
</dbReference>
<dbReference type="GO" id="GO:0000421">
    <property type="term" value="C:autophagosome membrane"/>
    <property type="evidence" value="ECO:0007669"/>
    <property type="project" value="TreeGrafter"/>
</dbReference>
<evidence type="ECO:0000256" key="2">
    <source>
        <dbReference type="ARBA" id="ARBA00011288"/>
    </source>
</evidence>
<dbReference type="OrthoDB" id="10003551at2759"/>
<proteinExistence type="inferred from homology"/>
<keyword evidence="7" id="KW-0653">Protein transport</keyword>
<comment type="subunit">
    <text evidence="2 7">Forms a conjugate with ATG5.</text>
</comment>
<gene>
    <name evidence="8" type="ORF">CXG81DRAFT_24362</name>
</gene>
<dbReference type="PANTHER" id="PTHR13385">
    <property type="entry name" value="AUTOPHAGY PROTEIN 12"/>
    <property type="match status" value="1"/>
</dbReference>
<dbReference type="GO" id="GO:0034045">
    <property type="term" value="C:phagophore assembly site membrane"/>
    <property type="evidence" value="ECO:0007669"/>
    <property type="project" value="UniProtKB-SubCell"/>
</dbReference>
<keyword evidence="7" id="KW-0813">Transport</keyword>
<dbReference type="CDD" id="cd01612">
    <property type="entry name" value="Ubl_ATG12"/>
    <property type="match status" value="1"/>
</dbReference>
<dbReference type="Gene3D" id="3.10.20.90">
    <property type="entry name" value="Phosphatidylinositol 3-kinase Catalytic Subunit, Chain A, domain 1"/>
    <property type="match status" value="1"/>
</dbReference>
<dbReference type="InterPro" id="IPR007242">
    <property type="entry name" value="Atg12"/>
</dbReference>
<evidence type="ECO:0000313" key="8">
    <source>
        <dbReference type="EMBL" id="RKP02956.1"/>
    </source>
</evidence>
<evidence type="ECO:0000256" key="4">
    <source>
        <dbReference type="ARBA" id="ARBA00022499"/>
    </source>
</evidence>
<keyword evidence="4 7" id="KW-1017">Isopeptide bond</keyword>
<dbReference type="FunFam" id="3.10.20.90:FF:000150">
    <property type="entry name" value="Ubiquitin-like protein ATG12"/>
    <property type="match status" value="1"/>
</dbReference>
<reference evidence="9" key="1">
    <citation type="journal article" date="2018" name="Nat. Microbiol.">
        <title>Leveraging single-cell genomics to expand the fungal tree of life.</title>
        <authorList>
            <person name="Ahrendt S.R."/>
            <person name="Quandt C.A."/>
            <person name="Ciobanu D."/>
            <person name="Clum A."/>
            <person name="Salamov A."/>
            <person name="Andreopoulos B."/>
            <person name="Cheng J.F."/>
            <person name="Woyke T."/>
            <person name="Pelin A."/>
            <person name="Henrissat B."/>
            <person name="Reynolds N.K."/>
            <person name="Benny G.L."/>
            <person name="Smith M.E."/>
            <person name="James T.Y."/>
            <person name="Grigoriev I.V."/>
        </authorList>
    </citation>
    <scope>NUCLEOTIDE SEQUENCE [LARGE SCALE GENOMIC DNA]</scope>
    <source>
        <strain evidence="9">ATCC 52028</strain>
    </source>
</reference>
<dbReference type="GO" id="GO:0015031">
    <property type="term" value="P:protein transport"/>
    <property type="evidence" value="ECO:0007669"/>
    <property type="project" value="UniProtKB-KW"/>
</dbReference>
<dbReference type="Proteomes" id="UP000274922">
    <property type="component" value="Unassembled WGS sequence"/>
</dbReference>
<name>A0A4P9XC20_9FUNG</name>
<evidence type="ECO:0000256" key="1">
    <source>
        <dbReference type="ARBA" id="ARBA00007778"/>
    </source>
</evidence>
<dbReference type="Pfam" id="PF04110">
    <property type="entry name" value="APG12"/>
    <property type="match status" value="1"/>
</dbReference>